<dbReference type="PANTHER" id="PTHR10434">
    <property type="entry name" value="1-ACYL-SN-GLYCEROL-3-PHOSPHATE ACYLTRANSFERASE"/>
    <property type="match status" value="1"/>
</dbReference>
<gene>
    <name evidence="5" type="ordered locus">Fluta_4000</name>
</gene>
<proteinExistence type="predicted"/>
<dbReference type="Proteomes" id="UP000007463">
    <property type="component" value="Chromosome"/>
</dbReference>
<dbReference type="EMBL" id="CP002542">
    <property type="protein sequence ID" value="AEA45963.1"/>
    <property type="molecule type" value="Genomic_DNA"/>
</dbReference>
<comment type="pathway">
    <text evidence="1">Lipid metabolism.</text>
</comment>
<dbReference type="InterPro" id="IPR002123">
    <property type="entry name" value="Plipid/glycerol_acylTrfase"/>
</dbReference>
<sequence>MGKFFFWLLKLFGWKIDNHTPVGVNKAVVVMGPHTSNWDFIIGKIAFSHYNVNGKFLIKKDLFFFPLGYLLKAMGGVPVDRKKTTNNITEQAVKYFNENEKCFMVFTPEGTRSYQPKWKKGFYYIAQNANVPIYIGYIDYKRKIGGFHSLFTPTGDVDADIKYIKSILSQYSGKVPENGIRKEEIA</sequence>
<evidence type="ECO:0000256" key="2">
    <source>
        <dbReference type="ARBA" id="ARBA00022679"/>
    </source>
</evidence>
<evidence type="ECO:0000256" key="3">
    <source>
        <dbReference type="ARBA" id="ARBA00023315"/>
    </source>
</evidence>
<dbReference type="HOGENOM" id="CLU_099447_0_0_10"/>
<dbReference type="Pfam" id="PF01553">
    <property type="entry name" value="Acyltransferase"/>
    <property type="match status" value="1"/>
</dbReference>
<accession>F2IIK1</accession>
<organism evidence="5 6">
    <name type="scientific">Fluviicola taffensis (strain DSM 16823 / NCIMB 13979 / RW262)</name>
    <dbReference type="NCBI Taxonomy" id="755732"/>
    <lineage>
        <taxon>Bacteria</taxon>
        <taxon>Pseudomonadati</taxon>
        <taxon>Bacteroidota</taxon>
        <taxon>Flavobacteriia</taxon>
        <taxon>Flavobacteriales</taxon>
        <taxon>Crocinitomicaceae</taxon>
        <taxon>Fluviicola</taxon>
    </lineage>
</organism>
<protein>
    <submittedName>
        <fullName evidence="5">Phospholipid/glycerol acyltransferase</fullName>
    </submittedName>
</protein>
<keyword evidence="3 5" id="KW-0012">Acyltransferase</keyword>
<evidence type="ECO:0000259" key="4">
    <source>
        <dbReference type="SMART" id="SM00563"/>
    </source>
</evidence>
<dbReference type="SMART" id="SM00563">
    <property type="entry name" value="PlsC"/>
    <property type="match status" value="1"/>
</dbReference>
<feature type="domain" description="Phospholipid/glycerol acyltransferase" evidence="4">
    <location>
        <begin position="28"/>
        <end position="141"/>
    </location>
</feature>
<reference evidence="6" key="2">
    <citation type="submission" date="2011-02" db="EMBL/GenBank/DDBJ databases">
        <title>The complete genome of Fluviicola taffensis DSM 16823.</title>
        <authorList>
            <consortium name="US DOE Joint Genome Institute (JGI-PGF)"/>
            <person name="Lucas S."/>
            <person name="Copeland A."/>
            <person name="Lapidus A."/>
            <person name="Bruce D."/>
            <person name="Goodwin L."/>
            <person name="Pitluck S."/>
            <person name="Kyrpides N."/>
            <person name="Mavromatis K."/>
            <person name="Ivanova N."/>
            <person name="Mikhailova N."/>
            <person name="Pagani I."/>
            <person name="Chertkov O."/>
            <person name="Detter J.C."/>
            <person name="Han C."/>
            <person name="Tapia R."/>
            <person name="Land M."/>
            <person name="Hauser L."/>
            <person name="Markowitz V."/>
            <person name="Cheng J.-F."/>
            <person name="Hugenholtz P."/>
            <person name="Woyke T."/>
            <person name="Wu D."/>
            <person name="Tindall B."/>
            <person name="Pomrenke H.G."/>
            <person name="Brambilla E."/>
            <person name="Klenk H.-P."/>
            <person name="Eisen J.A."/>
        </authorList>
    </citation>
    <scope>NUCLEOTIDE SEQUENCE [LARGE SCALE GENOMIC DNA]</scope>
    <source>
        <strain evidence="6">DSM 16823 / RW262 / RW262</strain>
    </source>
</reference>
<name>F2IIK1_FLUTR</name>
<dbReference type="GO" id="GO:0003841">
    <property type="term" value="F:1-acylglycerol-3-phosphate O-acyltransferase activity"/>
    <property type="evidence" value="ECO:0007669"/>
    <property type="project" value="TreeGrafter"/>
</dbReference>
<dbReference type="SUPFAM" id="SSF69593">
    <property type="entry name" value="Glycerol-3-phosphate (1)-acyltransferase"/>
    <property type="match status" value="1"/>
</dbReference>
<dbReference type="RefSeq" id="WP_013688720.1">
    <property type="nucleotide sequence ID" value="NC_015321.1"/>
</dbReference>
<dbReference type="PANTHER" id="PTHR10434:SF9">
    <property type="entry name" value="PHOSPHOLIPID_GLYCEROL ACYLTRANSFERASE DOMAIN-CONTAINING PROTEIN"/>
    <property type="match status" value="1"/>
</dbReference>
<keyword evidence="6" id="KW-1185">Reference proteome</keyword>
<evidence type="ECO:0000313" key="5">
    <source>
        <dbReference type="EMBL" id="AEA45963.1"/>
    </source>
</evidence>
<dbReference type="KEGG" id="fte:Fluta_4000"/>
<dbReference type="OrthoDB" id="9796839at2"/>
<evidence type="ECO:0000313" key="6">
    <source>
        <dbReference type="Proteomes" id="UP000007463"/>
    </source>
</evidence>
<dbReference type="GO" id="GO:0006654">
    <property type="term" value="P:phosphatidic acid biosynthetic process"/>
    <property type="evidence" value="ECO:0007669"/>
    <property type="project" value="TreeGrafter"/>
</dbReference>
<dbReference type="eggNOG" id="COG0204">
    <property type="taxonomic scope" value="Bacteria"/>
</dbReference>
<keyword evidence="2 5" id="KW-0808">Transferase</keyword>
<dbReference type="AlphaFoldDB" id="F2IIK1"/>
<evidence type="ECO:0000256" key="1">
    <source>
        <dbReference type="ARBA" id="ARBA00005189"/>
    </source>
</evidence>
<reference evidence="5 6" key="1">
    <citation type="journal article" date="2011" name="Stand. Genomic Sci.">
        <title>Complete genome sequence of the gliding freshwater bacterium Fluviicola taffensis type strain (RW262).</title>
        <authorList>
            <person name="Woyke T."/>
            <person name="Chertkov O."/>
            <person name="Lapidus A."/>
            <person name="Nolan M."/>
            <person name="Lucas S."/>
            <person name="Del Rio T.G."/>
            <person name="Tice H."/>
            <person name="Cheng J.F."/>
            <person name="Tapia R."/>
            <person name="Han C."/>
            <person name="Goodwin L."/>
            <person name="Pitluck S."/>
            <person name="Liolios K."/>
            <person name="Pagani I."/>
            <person name="Ivanova N."/>
            <person name="Huntemann M."/>
            <person name="Mavromatis K."/>
            <person name="Mikhailova N."/>
            <person name="Pati A."/>
            <person name="Chen A."/>
            <person name="Palaniappan K."/>
            <person name="Land M."/>
            <person name="Hauser L."/>
            <person name="Brambilla E.M."/>
            <person name="Rohde M."/>
            <person name="Mwirichia R."/>
            <person name="Sikorski J."/>
            <person name="Tindall B.J."/>
            <person name="Goker M."/>
            <person name="Bristow J."/>
            <person name="Eisen J.A."/>
            <person name="Markowitz V."/>
            <person name="Hugenholtz P."/>
            <person name="Klenk H.P."/>
            <person name="Kyrpides N.C."/>
        </authorList>
    </citation>
    <scope>NUCLEOTIDE SEQUENCE [LARGE SCALE GENOMIC DNA]</scope>
    <source>
        <strain evidence="6">DSM 16823 / RW262 / RW262</strain>
    </source>
</reference>
<dbReference type="STRING" id="755732.Fluta_4000"/>